<accession>A0A9E9GIG8</accession>
<feature type="transmembrane region" description="Helical" evidence="10">
    <location>
        <begin position="184"/>
        <end position="207"/>
    </location>
</feature>
<feature type="transmembrane region" description="Helical" evidence="10">
    <location>
        <begin position="350"/>
        <end position="370"/>
    </location>
</feature>
<evidence type="ECO:0000256" key="2">
    <source>
        <dbReference type="ARBA" id="ARBA00006829"/>
    </source>
</evidence>
<feature type="transmembrane region" description="Helical" evidence="10">
    <location>
        <begin position="326"/>
        <end position="344"/>
    </location>
</feature>
<evidence type="ECO:0000256" key="6">
    <source>
        <dbReference type="ARBA" id="ARBA00022989"/>
    </source>
</evidence>
<keyword evidence="7 10" id="KW-0472">Membrane</keyword>
<name>A0A9E9GIG8_APOPA</name>
<feature type="transmembrane region" description="Helical" evidence="10">
    <location>
        <begin position="33"/>
        <end position="56"/>
    </location>
</feature>
<evidence type="ECO:0000256" key="5">
    <source>
        <dbReference type="ARBA" id="ARBA00022775"/>
    </source>
</evidence>
<feature type="transmembrane region" description="Helical" evidence="10">
    <location>
        <begin position="213"/>
        <end position="234"/>
    </location>
</feature>
<dbReference type="InterPro" id="IPR011701">
    <property type="entry name" value="MFS"/>
</dbReference>
<feature type="transmembrane region" description="Helical" evidence="10">
    <location>
        <begin position="124"/>
        <end position="148"/>
    </location>
</feature>
<dbReference type="Pfam" id="PF07690">
    <property type="entry name" value="MFS_1"/>
    <property type="match status" value="1"/>
</dbReference>
<evidence type="ECO:0000256" key="4">
    <source>
        <dbReference type="ARBA" id="ARBA00022692"/>
    </source>
</evidence>
<evidence type="ECO:0000256" key="8">
    <source>
        <dbReference type="ARBA" id="ARBA00023180"/>
    </source>
</evidence>
<keyword evidence="3" id="KW-0813">Transport</keyword>
<evidence type="ECO:0000256" key="3">
    <source>
        <dbReference type="ARBA" id="ARBA00022448"/>
    </source>
</evidence>
<dbReference type="CDD" id="cd17383">
    <property type="entry name" value="MFS_SLC18A3_VAChT"/>
    <property type="match status" value="1"/>
</dbReference>
<reference evidence="12" key="1">
    <citation type="submission" date="2022-02" db="EMBL/GenBank/DDBJ databases">
        <authorList>
            <person name="Pagowski V."/>
            <person name="Bump P."/>
            <person name="Formery L."/>
            <person name="Lowe C."/>
        </authorList>
    </citation>
    <scope>NUCLEOTIDE SEQUENCE</scope>
</reference>
<organism evidence="12">
    <name type="scientific">Apostichopus parvimensis</name>
    <name type="common">Warty sea cucumber</name>
    <name type="synonym">Stichopus parvimensis</name>
    <dbReference type="NCBI Taxonomy" id="1902835"/>
    <lineage>
        <taxon>Eukaryota</taxon>
        <taxon>Metazoa</taxon>
        <taxon>Echinodermata</taxon>
        <taxon>Eleutherozoa</taxon>
        <taxon>Echinozoa</taxon>
        <taxon>Holothuroidea</taxon>
        <taxon>Aspidochirotacea</taxon>
        <taxon>Aspidochirotida</taxon>
        <taxon>Stichopodidae</taxon>
        <taxon>Apostichopus</taxon>
    </lineage>
</organism>
<dbReference type="GO" id="GO:0043195">
    <property type="term" value="C:terminal bouton"/>
    <property type="evidence" value="ECO:0007669"/>
    <property type="project" value="TreeGrafter"/>
</dbReference>
<keyword evidence="8" id="KW-0325">Glycoprotein</keyword>
<dbReference type="InterPro" id="IPR050930">
    <property type="entry name" value="MFS_Vesicular_Transporter"/>
</dbReference>
<dbReference type="GO" id="GO:0030121">
    <property type="term" value="C:AP-1 adaptor complex"/>
    <property type="evidence" value="ECO:0007669"/>
    <property type="project" value="TreeGrafter"/>
</dbReference>
<feature type="compositionally biased region" description="Polar residues" evidence="9">
    <location>
        <begin position="507"/>
        <end position="522"/>
    </location>
</feature>
<dbReference type="GO" id="GO:0007268">
    <property type="term" value="P:chemical synaptic transmission"/>
    <property type="evidence" value="ECO:0007669"/>
    <property type="project" value="TreeGrafter"/>
</dbReference>
<dbReference type="SUPFAM" id="SSF103473">
    <property type="entry name" value="MFS general substrate transporter"/>
    <property type="match status" value="1"/>
</dbReference>
<sequence>MHTPVWDDSREVMSEWIGTAKARIQNPTTQRRFVLVIVCVALLLDNMLYMVIVPIIPDYLRSIGAWEKIESTSAPVGPNTTAKTDVEYKNEEIAIGVLFASKAVVQLMVNPFSGTLIDKIGYDIPMMIGLSIMFLATTVFAFGTNYFVLFIARSLQGVGSAFADTSGLAMIADRFPAEEERTKALGIALAFISFGSLVAPPFGGILYEFAGKVVPFMILAVISLCDGLLLLFVIKPYGERRWQMPTGTPIYRLIIDPYIAIAAGALVVANISLAFLEPTISIWMKDEMKAVSWQTGIIWLPAFVPHVFGVIITVKVSQRWPHFQWLYAAIGLVVIGLSTFVVPFCQTFTLLILPLCGICFGVALIDTSLLPTLGYLVDTRYVSVYGSVYAIADISYSVAYAIGPILASEIVEDLGFLSLNIIIGVVSIGFGPVLLGLRKVYDIKPKLHEDTMLLTEDPPKGLYNSVKAQLEQDGGVNGYFGNHNAYKLHDNGAVQKKSGHQVLQNETYEDTSGSNDSLNHNQADGFRPSNNHVRRVVSRNPESSSISEQDD</sequence>
<evidence type="ECO:0000256" key="1">
    <source>
        <dbReference type="ARBA" id="ARBA00004141"/>
    </source>
</evidence>
<keyword evidence="4 10" id="KW-0812">Transmembrane</keyword>
<dbReference type="AlphaFoldDB" id="A0A9E9GIG8"/>
<feature type="transmembrane region" description="Helical" evidence="10">
    <location>
        <begin position="414"/>
        <end position="437"/>
    </location>
</feature>
<dbReference type="PANTHER" id="PTHR23506:SF13">
    <property type="entry name" value="VESICULAR ACETYLCHOLINE TRANSPORTER"/>
    <property type="match status" value="1"/>
</dbReference>
<feature type="compositionally biased region" description="Polar residues" evidence="9">
    <location>
        <begin position="540"/>
        <end position="551"/>
    </location>
</feature>
<evidence type="ECO:0000256" key="7">
    <source>
        <dbReference type="ARBA" id="ARBA00023136"/>
    </source>
</evidence>
<dbReference type="InterPro" id="IPR020846">
    <property type="entry name" value="MFS_dom"/>
</dbReference>
<comment type="subcellular location">
    <subcellularLocation>
        <location evidence="1">Membrane</location>
        <topology evidence="1">Multi-pass membrane protein</topology>
    </subcellularLocation>
</comment>
<dbReference type="PANTHER" id="PTHR23506">
    <property type="entry name" value="GH10249P"/>
    <property type="match status" value="1"/>
</dbReference>
<dbReference type="FunFam" id="1.20.1250.20:FF:000109">
    <property type="entry name" value="Putative vesicular acetylcholine transporter"/>
    <property type="match status" value="1"/>
</dbReference>
<protein>
    <submittedName>
        <fullName evidence="12">Vesicular acetylcholine transporter-like protein</fullName>
    </submittedName>
</protein>
<evidence type="ECO:0000256" key="9">
    <source>
        <dbReference type="SAM" id="MobiDB-lite"/>
    </source>
</evidence>
<feature type="domain" description="Major facilitator superfamily (MFS) profile" evidence="11">
    <location>
        <begin position="34"/>
        <end position="441"/>
    </location>
</feature>
<keyword evidence="5" id="KW-0532">Neurotransmitter transport</keyword>
<feature type="region of interest" description="Disordered" evidence="9">
    <location>
        <begin position="507"/>
        <end position="551"/>
    </location>
</feature>
<dbReference type="Gene3D" id="1.20.1250.20">
    <property type="entry name" value="MFS general substrate transporter like domains"/>
    <property type="match status" value="1"/>
</dbReference>
<dbReference type="GO" id="GO:0005277">
    <property type="term" value="F:acetylcholine transmembrane transporter activity"/>
    <property type="evidence" value="ECO:0007669"/>
    <property type="project" value="TreeGrafter"/>
</dbReference>
<evidence type="ECO:0000259" key="11">
    <source>
        <dbReference type="PROSITE" id="PS50850"/>
    </source>
</evidence>
<feature type="transmembrane region" description="Helical" evidence="10">
    <location>
        <begin position="382"/>
        <end position="402"/>
    </location>
</feature>
<evidence type="ECO:0000313" key="12">
    <source>
        <dbReference type="EMBL" id="WAS27826.1"/>
    </source>
</evidence>
<evidence type="ECO:0000256" key="10">
    <source>
        <dbReference type="SAM" id="Phobius"/>
    </source>
</evidence>
<dbReference type="GO" id="GO:0030122">
    <property type="term" value="C:AP-2 adaptor complex"/>
    <property type="evidence" value="ECO:0007669"/>
    <property type="project" value="TreeGrafter"/>
</dbReference>
<dbReference type="PROSITE" id="PS50850">
    <property type="entry name" value="MFS"/>
    <property type="match status" value="1"/>
</dbReference>
<dbReference type="InterPro" id="IPR036259">
    <property type="entry name" value="MFS_trans_sf"/>
</dbReference>
<keyword evidence="6 10" id="KW-1133">Transmembrane helix</keyword>
<comment type="similarity">
    <text evidence="2">Belongs to the major facilitator superfamily. Vesicular transporter family.</text>
</comment>
<dbReference type="EMBL" id="OM831123">
    <property type="protein sequence ID" value="WAS27826.1"/>
    <property type="molecule type" value="mRNA"/>
</dbReference>
<proteinExistence type="evidence at transcript level"/>
<feature type="transmembrane region" description="Helical" evidence="10">
    <location>
        <begin position="255"/>
        <end position="276"/>
    </location>
</feature>
<feature type="transmembrane region" description="Helical" evidence="10">
    <location>
        <begin position="296"/>
        <end position="314"/>
    </location>
</feature>